<dbReference type="EMBL" id="ML210422">
    <property type="protein sequence ID" value="TFK18197.1"/>
    <property type="molecule type" value="Genomic_DNA"/>
</dbReference>
<accession>A0A5C3KEH0</accession>
<reference evidence="2 3" key="1">
    <citation type="journal article" date="2019" name="Nat. Ecol. Evol.">
        <title>Megaphylogeny resolves global patterns of mushroom evolution.</title>
        <authorList>
            <person name="Varga T."/>
            <person name="Krizsan K."/>
            <person name="Foldi C."/>
            <person name="Dima B."/>
            <person name="Sanchez-Garcia M."/>
            <person name="Sanchez-Ramirez S."/>
            <person name="Szollosi G.J."/>
            <person name="Szarkandi J.G."/>
            <person name="Papp V."/>
            <person name="Albert L."/>
            <person name="Andreopoulos W."/>
            <person name="Angelini C."/>
            <person name="Antonin V."/>
            <person name="Barry K.W."/>
            <person name="Bougher N.L."/>
            <person name="Buchanan P."/>
            <person name="Buyck B."/>
            <person name="Bense V."/>
            <person name="Catcheside P."/>
            <person name="Chovatia M."/>
            <person name="Cooper J."/>
            <person name="Damon W."/>
            <person name="Desjardin D."/>
            <person name="Finy P."/>
            <person name="Geml J."/>
            <person name="Haridas S."/>
            <person name="Hughes K."/>
            <person name="Justo A."/>
            <person name="Karasinski D."/>
            <person name="Kautmanova I."/>
            <person name="Kiss B."/>
            <person name="Kocsube S."/>
            <person name="Kotiranta H."/>
            <person name="LaButti K.M."/>
            <person name="Lechner B.E."/>
            <person name="Liimatainen K."/>
            <person name="Lipzen A."/>
            <person name="Lukacs Z."/>
            <person name="Mihaltcheva S."/>
            <person name="Morgado L.N."/>
            <person name="Niskanen T."/>
            <person name="Noordeloos M.E."/>
            <person name="Ohm R.A."/>
            <person name="Ortiz-Santana B."/>
            <person name="Ovrebo C."/>
            <person name="Racz N."/>
            <person name="Riley R."/>
            <person name="Savchenko A."/>
            <person name="Shiryaev A."/>
            <person name="Soop K."/>
            <person name="Spirin V."/>
            <person name="Szebenyi C."/>
            <person name="Tomsovsky M."/>
            <person name="Tulloss R.E."/>
            <person name="Uehling J."/>
            <person name="Grigoriev I.V."/>
            <person name="Vagvolgyi C."/>
            <person name="Papp T."/>
            <person name="Martin F.M."/>
            <person name="Miettinen O."/>
            <person name="Hibbett D.S."/>
            <person name="Nagy L.G."/>
        </authorList>
    </citation>
    <scope>NUCLEOTIDE SEQUENCE [LARGE SCALE GENOMIC DNA]</scope>
    <source>
        <strain evidence="2 3">CBS 121175</strain>
    </source>
</reference>
<evidence type="ECO:0000313" key="3">
    <source>
        <dbReference type="Proteomes" id="UP000307440"/>
    </source>
</evidence>
<name>A0A5C3KEH0_COPMA</name>
<feature type="compositionally biased region" description="Basic and acidic residues" evidence="1">
    <location>
        <begin position="67"/>
        <end position="82"/>
    </location>
</feature>
<dbReference type="STRING" id="230819.A0A5C3KEH0"/>
<protein>
    <recommendedName>
        <fullName evidence="4">HAT C-terminal dimerisation domain-containing protein</fullName>
    </recommendedName>
</protein>
<evidence type="ECO:0000313" key="2">
    <source>
        <dbReference type="EMBL" id="TFK18197.1"/>
    </source>
</evidence>
<gene>
    <name evidence="2" type="ORF">FA15DRAFT_603730</name>
</gene>
<dbReference type="AlphaFoldDB" id="A0A5C3KEH0"/>
<organism evidence="2 3">
    <name type="scientific">Coprinopsis marcescibilis</name>
    <name type="common">Agaric fungus</name>
    <name type="synonym">Psathyrella marcescibilis</name>
    <dbReference type="NCBI Taxonomy" id="230819"/>
    <lineage>
        <taxon>Eukaryota</taxon>
        <taxon>Fungi</taxon>
        <taxon>Dikarya</taxon>
        <taxon>Basidiomycota</taxon>
        <taxon>Agaricomycotina</taxon>
        <taxon>Agaricomycetes</taxon>
        <taxon>Agaricomycetidae</taxon>
        <taxon>Agaricales</taxon>
        <taxon>Agaricineae</taxon>
        <taxon>Psathyrellaceae</taxon>
        <taxon>Coprinopsis</taxon>
    </lineage>
</organism>
<proteinExistence type="predicted"/>
<evidence type="ECO:0008006" key="4">
    <source>
        <dbReference type="Google" id="ProtNLM"/>
    </source>
</evidence>
<evidence type="ECO:0000256" key="1">
    <source>
        <dbReference type="SAM" id="MobiDB-lite"/>
    </source>
</evidence>
<feature type="region of interest" description="Disordered" evidence="1">
    <location>
        <begin position="63"/>
        <end position="84"/>
    </location>
</feature>
<dbReference type="Proteomes" id="UP000307440">
    <property type="component" value="Unassembled WGS sequence"/>
</dbReference>
<feature type="region of interest" description="Disordered" evidence="1">
    <location>
        <begin position="210"/>
        <end position="230"/>
    </location>
</feature>
<keyword evidence="3" id="KW-1185">Reference proteome</keyword>
<dbReference type="OrthoDB" id="3268424at2759"/>
<sequence length="230" mass="25925">MVDKYTVFTEECEIYYITIVMCPNRKIEWFKNRGFTQQQVKQIQMLVLKRWTESFQDTVSIPASTAHNEESRRRGWLKKADEPTTSTTPYDHITTYLKEPLVASNVITAAGGYTKWWHMSQSNRPTISKMALTYVTTPGKCLFTSTERSFIPFVASSIDAERAFSIGRRQINFMQHNMSSTSFRGKMASGSWSGTPLDPGIAAAAKVIHDSISPRPKATAQSDSESESDA</sequence>